<dbReference type="GO" id="GO:0005230">
    <property type="term" value="F:extracellular ligand-gated monoatomic ion channel activity"/>
    <property type="evidence" value="ECO:0007669"/>
    <property type="project" value="InterPro"/>
</dbReference>
<dbReference type="GO" id="GO:0016020">
    <property type="term" value="C:membrane"/>
    <property type="evidence" value="ECO:0007669"/>
    <property type="project" value="InterPro"/>
</dbReference>
<name>A0A915Q0S1_9BILA</name>
<protein>
    <submittedName>
        <fullName evidence="4">Neurotransmitter-gated ion-channel ligand-binding domain-containing protein</fullName>
    </submittedName>
</protein>
<accession>A0A915Q0S1</accession>
<dbReference type="InterPro" id="IPR006202">
    <property type="entry name" value="Neur_chan_lig-bd"/>
</dbReference>
<dbReference type="SUPFAM" id="SSF63712">
    <property type="entry name" value="Nicotinic receptor ligand binding domain-like"/>
    <property type="match status" value="1"/>
</dbReference>
<feature type="chain" id="PRO_5037617672" evidence="1">
    <location>
        <begin position="16"/>
        <end position="211"/>
    </location>
</feature>
<dbReference type="WBParaSite" id="sdigi.contig54.g3103.t1">
    <property type="protein sequence ID" value="sdigi.contig54.g3103.t1"/>
    <property type="gene ID" value="sdigi.contig54.g3103"/>
</dbReference>
<dbReference type="Gene3D" id="2.70.170.10">
    <property type="entry name" value="Neurotransmitter-gated ion-channel ligand-binding domain"/>
    <property type="match status" value="1"/>
</dbReference>
<feature type="domain" description="Neurotransmitter-gated ion-channel ligand-binding" evidence="2">
    <location>
        <begin position="82"/>
        <end position="174"/>
    </location>
</feature>
<organism evidence="3 4">
    <name type="scientific">Setaria digitata</name>
    <dbReference type="NCBI Taxonomy" id="48799"/>
    <lineage>
        <taxon>Eukaryota</taxon>
        <taxon>Metazoa</taxon>
        <taxon>Ecdysozoa</taxon>
        <taxon>Nematoda</taxon>
        <taxon>Chromadorea</taxon>
        <taxon>Rhabditida</taxon>
        <taxon>Spirurina</taxon>
        <taxon>Spiruromorpha</taxon>
        <taxon>Filarioidea</taxon>
        <taxon>Setariidae</taxon>
        <taxon>Setaria</taxon>
    </lineage>
</organism>
<evidence type="ECO:0000259" key="2">
    <source>
        <dbReference type="Pfam" id="PF02931"/>
    </source>
</evidence>
<feature type="signal peptide" evidence="1">
    <location>
        <begin position="1"/>
        <end position="15"/>
    </location>
</feature>
<evidence type="ECO:0000256" key="1">
    <source>
        <dbReference type="SAM" id="SignalP"/>
    </source>
</evidence>
<keyword evidence="1" id="KW-0732">Signal</keyword>
<dbReference type="AlphaFoldDB" id="A0A915Q0S1"/>
<dbReference type="InterPro" id="IPR036734">
    <property type="entry name" value="Neur_chan_lig-bd_sf"/>
</dbReference>
<proteinExistence type="predicted"/>
<keyword evidence="3" id="KW-1185">Reference proteome</keyword>
<sequence>MIAIIHFWLTLLVNGTNEITTAAAAAGFRTSNFLNSDRLLAFRSTFPEYDIPNNDDSTGQLLTSYRRGDTKNETHDFLHFLVRTHYDHRKEPENDNGEAVTINVSIVVSNIRAVSEVTMDYALELFYRESWLDQRLRYSNHLKKQKISLHESYINFLWHPDTFMPNAVASKNPQKHSISHRSLLRSNFISNYKISFKYLSAKEECKMLINL</sequence>
<dbReference type="Pfam" id="PF02931">
    <property type="entry name" value="Neur_chan_LBD"/>
    <property type="match status" value="1"/>
</dbReference>
<reference evidence="4" key="1">
    <citation type="submission" date="2022-11" db="UniProtKB">
        <authorList>
            <consortium name="WormBaseParasite"/>
        </authorList>
    </citation>
    <scope>IDENTIFICATION</scope>
</reference>
<dbReference type="Proteomes" id="UP000887581">
    <property type="component" value="Unplaced"/>
</dbReference>
<evidence type="ECO:0000313" key="3">
    <source>
        <dbReference type="Proteomes" id="UP000887581"/>
    </source>
</evidence>
<evidence type="ECO:0000313" key="4">
    <source>
        <dbReference type="WBParaSite" id="sdigi.contig54.g3103.t1"/>
    </source>
</evidence>